<accession>A0ABU2CVA4</accession>
<keyword evidence="2" id="KW-1185">Reference proteome</keyword>
<dbReference type="SUPFAM" id="SSF54060">
    <property type="entry name" value="His-Me finger endonucleases"/>
    <property type="match status" value="1"/>
</dbReference>
<dbReference type="Gene3D" id="3.40.1800.10">
    <property type="entry name" value="His-Me finger endonucleases"/>
    <property type="match status" value="1"/>
</dbReference>
<organism evidence="1 2">
    <name type="scientific">Promicromonospora iranensis</name>
    <dbReference type="NCBI Taxonomy" id="1105144"/>
    <lineage>
        <taxon>Bacteria</taxon>
        <taxon>Bacillati</taxon>
        <taxon>Actinomycetota</taxon>
        <taxon>Actinomycetes</taxon>
        <taxon>Micrococcales</taxon>
        <taxon>Promicromonosporaceae</taxon>
        <taxon>Promicromonospora</taxon>
    </lineage>
</organism>
<protein>
    <recommendedName>
        <fullName evidence="3">Recombination endonuclease VII</fullName>
    </recommendedName>
</protein>
<dbReference type="InterPro" id="IPR044925">
    <property type="entry name" value="His-Me_finger_sf"/>
</dbReference>
<dbReference type="RefSeq" id="WP_274997249.1">
    <property type="nucleotide sequence ID" value="NZ_JAJQQP010000015.1"/>
</dbReference>
<sequence length="119" mass="13555">MTKPLDDFWTEPRKRDGRHSACKECMHVQQRDRTLRRKYGIGSAEYDALVEAQQGRCGVCGEPDARRPLVVDHCHRSGQVRALLCDRCNRLLGVADDDIALLEHAIQFLHKHRGPTAPK</sequence>
<dbReference type="EMBL" id="JAVDYE010000001">
    <property type="protein sequence ID" value="MDR7385216.1"/>
    <property type="molecule type" value="Genomic_DNA"/>
</dbReference>
<dbReference type="InterPro" id="IPR004211">
    <property type="entry name" value="Endonuclease_7"/>
</dbReference>
<dbReference type="Proteomes" id="UP001183585">
    <property type="component" value="Unassembled WGS sequence"/>
</dbReference>
<dbReference type="InterPro" id="IPR038563">
    <property type="entry name" value="Endonuclease_7_sf"/>
</dbReference>
<gene>
    <name evidence="1" type="ORF">J2S48_004731</name>
</gene>
<proteinExistence type="predicted"/>
<evidence type="ECO:0008006" key="3">
    <source>
        <dbReference type="Google" id="ProtNLM"/>
    </source>
</evidence>
<comment type="caution">
    <text evidence="1">The sequence shown here is derived from an EMBL/GenBank/DDBJ whole genome shotgun (WGS) entry which is preliminary data.</text>
</comment>
<evidence type="ECO:0000313" key="2">
    <source>
        <dbReference type="Proteomes" id="UP001183585"/>
    </source>
</evidence>
<evidence type="ECO:0000313" key="1">
    <source>
        <dbReference type="EMBL" id="MDR7385216.1"/>
    </source>
</evidence>
<reference evidence="1 2" key="1">
    <citation type="submission" date="2023-07" db="EMBL/GenBank/DDBJ databases">
        <title>Sequencing the genomes of 1000 actinobacteria strains.</title>
        <authorList>
            <person name="Klenk H.-P."/>
        </authorList>
    </citation>
    <scope>NUCLEOTIDE SEQUENCE [LARGE SCALE GENOMIC DNA]</scope>
    <source>
        <strain evidence="1 2">DSM 45554</strain>
    </source>
</reference>
<dbReference type="Pfam" id="PF02945">
    <property type="entry name" value="Endonuclease_7"/>
    <property type="match status" value="1"/>
</dbReference>
<name>A0ABU2CVA4_9MICO</name>